<proteinExistence type="predicted"/>
<protein>
    <recommendedName>
        <fullName evidence="1">PIN domain-containing protein</fullName>
    </recommendedName>
</protein>
<gene>
    <name evidence="2" type="ORF">S01H1_59039</name>
</gene>
<dbReference type="PANTHER" id="PTHR36173">
    <property type="entry name" value="RIBONUCLEASE VAPC16-RELATED"/>
    <property type="match status" value="1"/>
</dbReference>
<organism evidence="2">
    <name type="scientific">marine sediment metagenome</name>
    <dbReference type="NCBI Taxonomy" id="412755"/>
    <lineage>
        <taxon>unclassified sequences</taxon>
        <taxon>metagenomes</taxon>
        <taxon>ecological metagenomes</taxon>
    </lineage>
</organism>
<dbReference type="PANTHER" id="PTHR36173:SF2">
    <property type="entry name" value="RIBONUCLEASE VAPC16"/>
    <property type="match status" value="1"/>
</dbReference>
<dbReference type="EMBL" id="BARS01038592">
    <property type="protein sequence ID" value="GAG24383.1"/>
    <property type="molecule type" value="Genomic_DNA"/>
</dbReference>
<dbReference type="InterPro" id="IPR002716">
    <property type="entry name" value="PIN_dom"/>
</dbReference>
<dbReference type="InterPro" id="IPR029060">
    <property type="entry name" value="PIN-like_dom_sf"/>
</dbReference>
<dbReference type="SUPFAM" id="SSF88723">
    <property type="entry name" value="PIN domain-like"/>
    <property type="match status" value="1"/>
</dbReference>
<dbReference type="AlphaFoldDB" id="X0WIQ2"/>
<sequence>MSCFLDTHITIWLYEKRLDLLSEKAKQYIEKNDLFISPVVKLEIEYLFEIKKIKDNSETICNFLEKTIDLKIEKSSFPEIIKISLNEKWTRDPFDRIIVAHSKLKDYTLISKDKKINKNYFRTLY</sequence>
<comment type="caution">
    <text evidence="2">The sequence shown here is derived from an EMBL/GenBank/DDBJ whole genome shotgun (WGS) entry which is preliminary data.</text>
</comment>
<feature type="domain" description="PIN" evidence="1">
    <location>
        <begin position="4"/>
        <end position="119"/>
    </location>
</feature>
<name>X0WIQ2_9ZZZZ</name>
<dbReference type="Pfam" id="PF01850">
    <property type="entry name" value="PIN"/>
    <property type="match status" value="1"/>
</dbReference>
<accession>X0WIQ2</accession>
<evidence type="ECO:0000259" key="1">
    <source>
        <dbReference type="Pfam" id="PF01850"/>
    </source>
</evidence>
<reference evidence="2" key="1">
    <citation type="journal article" date="2014" name="Front. Microbiol.">
        <title>High frequency of phylogenetically diverse reductive dehalogenase-homologous genes in deep subseafloor sedimentary metagenomes.</title>
        <authorList>
            <person name="Kawai M."/>
            <person name="Futagami T."/>
            <person name="Toyoda A."/>
            <person name="Takaki Y."/>
            <person name="Nishi S."/>
            <person name="Hori S."/>
            <person name="Arai W."/>
            <person name="Tsubouchi T."/>
            <person name="Morono Y."/>
            <person name="Uchiyama I."/>
            <person name="Ito T."/>
            <person name="Fujiyama A."/>
            <person name="Inagaki F."/>
            <person name="Takami H."/>
        </authorList>
    </citation>
    <scope>NUCLEOTIDE SEQUENCE</scope>
    <source>
        <strain evidence="2">Expedition CK06-06</strain>
    </source>
</reference>
<dbReference type="Gene3D" id="3.40.50.1010">
    <property type="entry name" value="5'-nuclease"/>
    <property type="match status" value="1"/>
</dbReference>
<dbReference type="InterPro" id="IPR052919">
    <property type="entry name" value="TA_system_RNase"/>
</dbReference>
<evidence type="ECO:0000313" key="2">
    <source>
        <dbReference type="EMBL" id="GAG24383.1"/>
    </source>
</evidence>